<keyword evidence="1" id="KW-1133">Transmembrane helix</keyword>
<dbReference type="STRING" id="568069.A0A1J1HZT0"/>
<keyword evidence="1" id="KW-0812">Transmembrane</keyword>
<protein>
    <submittedName>
        <fullName evidence="3">CLUMA_CG007066, isoform A</fullName>
    </submittedName>
</protein>
<evidence type="ECO:0000256" key="1">
    <source>
        <dbReference type="SAM" id="Phobius"/>
    </source>
</evidence>
<gene>
    <name evidence="3" type="ORF">CLUMA_CG007066</name>
</gene>
<reference evidence="3 4" key="1">
    <citation type="submission" date="2015-04" db="EMBL/GenBank/DDBJ databases">
        <authorList>
            <person name="Syromyatnikov M.Y."/>
            <person name="Popov V.N."/>
        </authorList>
    </citation>
    <scope>NUCLEOTIDE SEQUENCE [LARGE SCALE GENOMIC DNA]</scope>
</reference>
<evidence type="ECO:0000313" key="3">
    <source>
        <dbReference type="EMBL" id="CRK93533.1"/>
    </source>
</evidence>
<dbReference type="AlphaFoldDB" id="A0A1J1HZT0"/>
<keyword evidence="1" id="KW-0472">Membrane</keyword>
<accession>A0A1J1HZT0</accession>
<keyword evidence="4" id="KW-1185">Reference proteome</keyword>
<feature type="transmembrane region" description="Helical" evidence="1">
    <location>
        <begin position="129"/>
        <end position="146"/>
    </location>
</feature>
<proteinExistence type="predicted"/>
<organism evidence="3 4">
    <name type="scientific">Clunio marinus</name>
    <dbReference type="NCBI Taxonomy" id="568069"/>
    <lineage>
        <taxon>Eukaryota</taxon>
        <taxon>Metazoa</taxon>
        <taxon>Ecdysozoa</taxon>
        <taxon>Arthropoda</taxon>
        <taxon>Hexapoda</taxon>
        <taxon>Insecta</taxon>
        <taxon>Pterygota</taxon>
        <taxon>Neoptera</taxon>
        <taxon>Endopterygota</taxon>
        <taxon>Diptera</taxon>
        <taxon>Nematocera</taxon>
        <taxon>Chironomoidea</taxon>
        <taxon>Chironomidae</taxon>
        <taxon>Clunio</taxon>
    </lineage>
</organism>
<dbReference type="EMBL" id="CVRI01000037">
    <property type="protein sequence ID" value="CRK93533.1"/>
    <property type="molecule type" value="Genomic_DNA"/>
</dbReference>
<feature type="domain" description="Putative ionotropic receptor ligand binding" evidence="2">
    <location>
        <begin position="4"/>
        <end position="58"/>
    </location>
</feature>
<sequence length="170" mass="19509">MMTENVNLVMKNDDENSDLFTFLPFNEKNCNDIRPVKINTFNSKIKKWKSRKFHVKKTKNLFGCPLIVGYAAGTSDPATMICNDSKGNLELAGIEFDVVLEISKRLNFTPKSDEYGDFEKLFRPFTADVWLALGIIILLALIIIIIEELSSEKIYNFLIGDKIRLPKRRN</sequence>
<name>A0A1J1HZT0_9DIPT</name>
<dbReference type="Pfam" id="PF24061">
    <property type="entry name" value="LBD_receptor"/>
    <property type="match status" value="1"/>
</dbReference>
<dbReference type="InterPro" id="IPR056198">
    <property type="entry name" value="LBD_receptor"/>
</dbReference>
<dbReference type="Proteomes" id="UP000183832">
    <property type="component" value="Unassembled WGS sequence"/>
</dbReference>
<evidence type="ECO:0000313" key="4">
    <source>
        <dbReference type="Proteomes" id="UP000183832"/>
    </source>
</evidence>
<evidence type="ECO:0000259" key="2">
    <source>
        <dbReference type="Pfam" id="PF24061"/>
    </source>
</evidence>
<dbReference type="OrthoDB" id="7739311at2759"/>